<dbReference type="PROSITE" id="PS00908">
    <property type="entry name" value="MR_MLE_1"/>
    <property type="match status" value="1"/>
</dbReference>
<dbReference type="GO" id="GO:0016829">
    <property type="term" value="F:lyase activity"/>
    <property type="evidence" value="ECO:0007669"/>
    <property type="project" value="UniProtKB-KW"/>
</dbReference>
<dbReference type="PROSITE" id="PS00909">
    <property type="entry name" value="MR_MLE_2"/>
    <property type="match status" value="1"/>
</dbReference>
<dbReference type="SUPFAM" id="SSF54826">
    <property type="entry name" value="Enolase N-terminal domain-like"/>
    <property type="match status" value="1"/>
</dbReference>
<dbReference type="EMBL" id="FPAB01000007">
    <property type="protein sequence ID" value="SFT09447.1"/>
    <property type="molecule type" value="Genomic_DNA"/>
</dbReference>
<dbReference type="InterPro" id="IPR013341">
    <property type="entry name" value="Mandelate_racemase_N_dom"/>
</dbReference>
<dbReference type="RefSeq" id="WP_175543045.1">
    <property type="nucleotide sequence ID" value="NZ_FPAB01000007.1"/>
</dbReference>
<keyword evidence="3" id="KW-0413">Isomerase</keyword>
<keyword evidence="4" id="KW-1185">Reference proteome</keyword>
<protein>
    <submittedName>
        <fullName evidence="3">D-galactarolactone cycloisomerase</fullName>
    </submittedName>
</protein>
<organism evidence="3 4">
    <name type="scientific">Streptomyces harbinensis</name>
    <dbReference type="NCBI Taxonomy" id="1176198"/>
    <lineage>
        <taxon>Bacteria</taxon>
        <taxon>Bacillati</taxon>
        <taxon>Actinomycetota</taxon>
        <taxon>Actinomycetes</taxon>
        <taxon>Kitasatosporales</taxon>
        <taxon>Streptomycetaceae</taxon>
        <taxon>Streptomyces</taxon>
    </lineage>
</organism>
<dbReference type="Pfam" id="PF02746">
    <property type="entry name" value="MR_MLE_N"/>
    <property type="match status" value="1"/>
</dbReference>
<dbReference type="SMART" id="SM00922">
    <property type="entry name" value="MR_MLE"/>
    <property type="match status" value="1"/>
</dbReference>
<dbReference type="PANTHER" id="PTHR48080">
    <property type="entry name" value="D-GALACTONATE DEHYDRATASE-RELATED"/>
    <property type="match status" value="1"/>
</dbReference>
<evidence type="ECO:0000313" key="3">
    <source>
        <dbReference type="EMBL" id="SFT09447.1"/>
    </source>
</evidence>
<dbReference type="Gene3D" id="3.30.390.10">
    <property type="entry name" value="Enolase-like, N-terminal domain"/>
    <property type="match status" value="1"/>
</dbReference>
<dbReference type="Proteomes" id="UP000198873">
    <property type="component" value="Unassembled WGS sequence"/>
</dbReference>
<dbReference type="Pfam" id="PF13378">
    <property type="entry name" value="MR_MLE_C"/>
    <property type="match status" value="1"/>
</dbReference>
<dbReference type="GO" id="GO:0016853">
    <property type="term" value="F:isomerase activity"/>
    <property type="evidence" value="ECO:0007669"/>
    <property type="project" value="UniProtKB-KW"/>
</dbReference>
<dbReference type="InterPro" id="IPR018110">
    <property type="entry name" value="Mandel_Rmase/mucon_lact_enz_CS"/>
</dbReference>
<dbReference type="InterPro" id="IPR034593">
    <property type="entry name" value="DgoD-like"/>
</dbReference>
<proteinExistence type="predicted"/>
<keyword evidence="1" id="KW-0456">Lyase</keyword>
<sequence length="392" mass="41125">MSGPGRPVVTGVETFPLEALLPDDVYGTAKALGDRRVATLVKVTTSDGVAGWGEAFGPPRRVAPFLAEYGAALLGAPADITEQHILQHLSAGYHHTTGGPHVAALSGLDIALWDARARTFGVPVGALLGGRLRDSVAAYASSGYVTPGRDLGELRAMLAGTAAEGFRAVKIKIGLGPAEDRARTRVAREVFGDDGLVLVDYNSATTAASARRSAARLADLDPYWIEEPVPPHDHDGYRALRAAGLPPVAGGEALYTRYGFRDPIAHGLLDIVQPDLAKCGGFTEAQAIRALAAAWNLRLSPHCWGTGLAQAATLQLLSAVPDVPHGPAGGEPLLFEFDRGTNPLREGVLADPVRPAPGGRAPIPEGPGLGVTVDEEWVRAHRLPDHTVELRA</sequence>
<dbReference type="CDD" id="cd03316">
    <property type="entry name" value="MR_like"/>
    <property type="match status" value="1"/>
</dbReference>
<feature type="domain" description="Mandelate racemase/muconate lactonizing enzyme C-terminal" evidence="2">
    <location>
        <begin position="151"/>
        <end position="247"/>
    </location>
</feature>
<dbReference type="GO" id="GO:0009063">
    <property type="term" value="P:amino acid catabolic process"/>
    <property type="evidence" value="ECO:0007669"/>
    <property type="project" value="InterPro"/>
</dbReference>
<evidence type="ECO:0000313" key="4">
    <source>
        <dbReference type="Proteomes" id="UP000198873"/>
    </source>
</evidence>
<gene>
    <name evidence="3" type="ORF">SAMN05444716_107134</name>
</gene>
<dbReference type="Gene3D" id="3.20.20.120">
    <property type="entry name" value="Enolase-like C-terminal domain"/>
    <property type="match status" value="1"/>
</dbReference>
<dbReference type="SFLD" id="SFLDS00001">
    <property type="entry name" value="Enolase"/>
    <property type="match status" value="1"/>
</dbReference>
<dbReference type="PANTHER" id="PTHR48080:SF2">
    <property type="entry name" value="D-GALACTONATE DEHYDRATASE"/>
    <property type="match status" value="1"/>
</dbReference>
<dbReference type="InterPro" id="IPR036849">
    <property type="entry name" value="Enolase-like_C_sf"/>
</dbReference>
<evidence type="ECO:0000259" key="2">
    <source>
        <dbReference type="SMART" id="SM00922"/>
    </source>
</evidence>
<dbReference type="SFLD" id="SFLDG00179">
    <property type="entry name" value="mandelate_racemase"/>
    <property type="match status" value="1"/>
</dbReference>
<dbReference type="InterPro" id="IPR029065">
    <property type="entry name" value="Enolase_C-like"/>
</dbReference>
<dbReference type="SUPFAM" id="SSF51604">
    <property type="entry name" value="Enolase C-terminal domain-like"/>
    <property type="match status" value="1"/>
</dbReference>
<evidence type="ECO:0000256" key="1">
    <source>
        <dbReference type="ARBA" id="ARBA00023239"/>
    </source>
</evidence>
<accession>A0A1I6V737</accession>
<dbReference type="InterPro" id="IPR013342">
    <property type="entry name" value="Mandelate_racemase_C"/>
</dbReference>
<dbReference type="AlphaFoldDB" id="A0A1I6V737"/>
<reference evidence="4" key="1">
    <citation type="submission" date="2016-10" db="EMBL/GenBank/DDBJ databases">
        <authorList>
            <person name="Varghese N."/>
            <person name="Submissions S."/>
        </authorList>
    </citation>
    <scope>NUCLEOTIDE SEQUENCE [LARGE SCALE GENOMIC DNA]</scope>
    <source>
        <strain evidence="4">CGMCC 4.7047</strain>
    </source>
</reference>
<dbReference type="InterPro" id="IPR029017">
    <property type="entry name" value="Enolase-like_N"/>
</dbReference>
<dbReference type="STRING" id="1176198.SAMN05444716_107134"/>
<name>A0A1I6V737_9ACTN</name>